<feature type="region of interest" description="Disordered" evidence="1">
    <location>
        <begin position="30"/>
        <end position="49"/>
    </location>
</feature>
<dbReference type="EMBL" id="JBHTIS010000351">
    <property type="protein sequence ID" value="MFD1045602.1"/>
    <property type="molecule type" value="Genomic_DNA"/>
</dbReference>
<evidence type="ECO:0000256" key="1">
    <source>
        <dbReference type="SAM" id="MobiDB-lite"/>
    </source>
</evidence>
<sequence length="73" mass="7841">MSSRRISVAPLFFPDSAKHPYCQDGPWIAATSELSDTPPRNVGPPASPLQVLDAPAISTELGETEETEVWATC</sequence>
<organism evidence="2 3">
    <name type="scientific">Kibdelosporangium lantanae</name>
    <dbReference type="NCBI Taxonomy" id="1497396"/>
    <lineage>
        <taxon>Bacteria</taxon>
        <taxon>Bacillati</taxon>
        <taxon>Actinomycetota</taxon>
        <taxon>Actinomycetes</taxon>
        <taxon>Pseudonocardiales</taxon>
        <taxon>Pseudonocardiaceae</taxon>
        <taxon>Kibdelosporangium</taxon>
    </lineage>
</organism>
<gene>
    <name evidence="2" type="ORF">ACFQ1S_08450</name>
</gene>
<dbReference type="Proteomes" id="UP001597045">
    <property type="component" value="Unassembled WGS sequence"/>
</dbReference>
<accession>A0ABW3M4N9</accession>
<evidence type="ECO:0000313" key="3">
    <source>
        <dbReference type="Proteomes" id="UP001597045"/>
    </source>
</evidence>
<protein>
    <submittedName>
        <fullName evidence="2">Uncharacterized protein</fullName>
    </submittedName>
</protein>
<comment type="caution">
    <text evidence="2">The sequence shown here is derived from an EMBL/GenBank/DDBJ whole genome shotgun (WGS) entry which is preliminary data.</text>
</comment>
<evidence type="ECO:0000313" key="2">
    <source>
        <dbReference type="EMBL" id="MFD1045602.1"/>
    </source>
</evidence>
<keyword evidence="3" id="KW-1185">Reference proteome</keyword>
<reference evidence="3" key="1">
    <citation type="journal article" date="2019" name="Int. J. Syst. Evol. Microbiol.">
        <title>The Global Catalogue of Microorganisms (GCM) 10K type strain sequencing project: providing services to taxonomists for standard genome sequencing and annotation.</title>
        <authorList>
            <consortium name="The Broad Institute Genomics Platform"/>
            <consortium name="The Broad Institute Genome Sequencing Center for Infectious Disease"/>
            <person name="Wu L."/>
            <person name="Ma J."/>
        </authorList>
    </citation>
    <scope>NUCLEOTIDE SEQUENCE [LARGE SCALE GENOMIC DNA]</scope>
    <source>
        <strain evidence="3">JCM 31486</strain>
    </source>
</reference>
<proteinExistence type="predicted"/>
<feature type="non-terminal residue" evidence="2">
    <location>
        <position position="73"/>
    </location>
</feature>
<name>A0ABW3M4N9_9PSEU</name>